<dbReference type="InterPro" id="IPR026992">
    <property type="entry name" value="DIOX_N"/>
</dbReference>
<evidence type="ECO:0000256" key="1">
    <source>
        <dbReference type="ARBA" id="ARBA00022723"/>
    </source>
</evidence>
<evidence type="ECO:0000313" key="4">
    <source>
        <dbReference type="EMBL" id="PRQ29981.1"/>
    </source>
</evidence>
<dbReference type="SUPFAM" id="SSF51197">
    <property type="entry name" value="Clavaminate synthase-like"/>
    <property type="match status" value="1"/>
</dbReference>
<comment type="caution">
    <text evidence="4">The sequence shown here is derived from an EMBL/GenBank/DDBJ whole genome shotgun (WGS) entry which is preliminary data.</text>
</comment>
<evidence type="ECO:0000259" key="3">
    <source>
        <dbReference type="Pfam" id="PF14226"/>
    </source>
</evidence>
<dbReference type="InterPro" id="IPR027443">
    <property type="entry name" value="IPNS-like_sf"/>
</dbReference>
<evidence type="ECO:0000256" key="2">
    <source>
        <dbReference type="ARBA" id="ARBA00023004"/>
    </source>
</evidence>
<dbReference type="STRING" id="74649.A0A2P6Q720"/>
<feature type="domain" description="Non-haem dioxygenase N-terminal" evidence="3">
    <location>
        <begin position="18"/>
        <end position="96"/>
    </location>
</feature>
<gene>
    <name evidence="4" type="ORF">RchiOBHm_Chr5g0019681</name>
</gene>
<dbReference type="OMA" id="FNENCKP"/>
<dbReference type="AlphaFoldDB" id="A0A2P6Q720"/>
<dbReference type="Gene3D" id="2.60.120.330">
    <property type="entry name" value="B-lactam Antibiotic, Isopenicillin N Synthase, Chain"/>
    <property type="match status" value="1"/>
</dbReference>
<keyword evidence="1" id="KW-0479">Metal-binding</keyword>
<proteinExistence type="predicted"/>
<dbReference type="Proteomes" id="UP000238479">
    <property type="component" value="Chromosome 5"/>
</dbReference>
<sequence>MMKLPLEFSSEFLVSKQGSEEWKAMRNKVREACQSYGCFLLLVREETIPINLREEMVMTMKGLFDLLEQTKQKHKSTNSFRAYQGKSPNFPLSESFGIDSSDQIDAAQAFTNLIEIMKLMSSKLMDLNYFTIVKMIFESFGIEKHYK</sequence>
<protein>
    <submittedName>
        <fullName evidence="4">Putative non-heme dioxygenase domain, isopenicillin N synthase</fullName>
    </submittedName>
</protein>
<dbReference type="GO" id="GO:0046872">
    <property type="term" value="F:metal ion binding"/>
    <property type="evidence" value="ECO:0007669"/>
    <property type="project" value="UniProtKB-KW"/>
</dbReference>
<keyword evidence="4" id="KW-0223">Dioxygenase</keyword>
<accession>A0A2P6Q720</accession>
<name>A0A2P6Q720_ROSCH</name>
<dbReference type="EMBL" id="PDCK01000043">
    <property type="protein sequence ID" value="PRQ29981.1"/>
    <property type="molecule type" value="Genomic_DNA"/>
</dbReference>
<dbReference type="GO" id="GO:0051213">
    <property type="term" value="F:dioxygenase activity"/>
    <property type="evidence" value="ECO:0007669"/>
    <property type="project" value="UniProtKB-KW"/>
</dbReference>
<keyword evidence="4" id="KW-0560">Oxidoreductase</keyword>
<dbReference type="Gramene" id="PRQ29981">
    <property type="protein sequence ID" value="PRQ29981"/>
    <property type="gene ID" value="RchiOBHm_Chr5g0019681"/>
</dbReference>
<keyword evidence="5" id="KW-1185">Reference proteome</keyword>
<keyword evidence="2" id="KW-0408">Iron</keyword>
<organism evidence="4 5">
    <name type="scientific">Rosa chinensis</name>
    <name type="common">China rose</name>
    <dbReference type="NCBI Taxonomy" id="74649"/>
    <lineage>
        <taxon>Eukaryota</taxon>
        <taxon>Viridiplantae</taxon>
        <taxon>Streptophyta</taxon>
        <taxon>Embryophyta</taxon>
        <taxon>Tracheophyta</taxon>
        <taxon>Spermatophyta</taxon>
        <taxon>Magnoliopsida</taxon>
        <taxon>eudicotyledons</taxon>
        <taxon>Gunneridae</taxon>
        <taxon>Pentapetalae</taxon>
        <taxon>rosids</taxon>
        <taxon>fabids</taxon>
        <taxon>Rosales</taxon>
        <taxon>Rosaceae</taxon>
        <taxon>Rosoideae</taxon>
        <taxon>Rosoideae incertae sedis</taxon>
        <taxon>Rosa</taxon>
    </lineage>
</organism>
<evidence type="ECO:0000313" key="5">
    <source>
        <dbReference type="Proteomes" id="UP000238479"/>
    </source>
</evidence>
<dbReference type="Pfam" id="PF14226">
    <property type="entry name" value="DIOX_N"/>
    <property type="match status" value="1"/>
</dbReference>
<reference evidence="4 5" key="1">
    <citation type="journal article" date="2018" name="Nat. Genet.">
        <title>The Rosa genome provides new insights in the design of modern roses.</title>
        <authorList>
            <person name="Bendahmane M."/>
        </authorList>
    </citation>
    <scope>NUCLEOTIDE SEQUENCE [LARGE SCALE GENOMIC DNA]</scope>
    <source>
        <strain evidence="5">cv. Old Blush</strain>
    </source>
</reference>